<keyword evidence="7 14" id="KW-0418">Kinase</keyword>
<dbReference type="AlphaFoldDB" id="A0A941B0C1"/>
<keyword evidence="8 12" id="KW-1133">Transmembrane helix</keyword>
<comment type="catalytic activity">
    <reaction evidence="1">
        <text>ATP + protein L-histidine = ADP + protein N-phospho-L-histidine.</text>
        <dbReference type="EC" id="2.7.13.3"/>
    </reaction>
</comment>
<evidence type="ECO:0000256" key="7">
    <source>
        <dbReference type="ARBA" id="ARBA00022777"/>
    </source>
</evidence>
<feature type="region of interest" description="Disordered" evidence="11">
    <location>
        <begin position="473"/>
        <end position="504"/>
    </location>
</feature>
<dbReference type="SUPFAM" id="SSF55874">
    <property type="entry name" value="ATPase domain of HSP90 chaperone/DNA topoisomerase II/histidine kinase"/>
    <property type="match status" value="1"/>
</dbReference>
<evidence type="ECO:0000313" key="14">
    <source>
        <dbReference type="EMBL" id="MBQ0826556.1"/>
    </source>
</evidence>
<keyword evidence="15" id="KW-1185">Reference proteome</keyword>
<proteinExistence type="predicted"/>
<dbReference type="SMART" id="SM00387">
    <property type="entry name" value="HATPase_c"/>
    <property type="match status" value="1"/>
</dbReference>
<dbReference type="InterPro" id="IPR004358">
    <property type="entry name" value="Sig_transdc_His_kin-like_C"/>
</dbReference>
<dbReference type="PRINTS" id="PR00344">
    <property type="entry name" value="BCTRLSENSOR"/>
</dbReference>
<feature type="domain" description="Histidine kinase" evidence="13">
    <location>
        <begin position="257"/>
        <end position="467"/>
    </location>
</feature>
<dbReference type="PANTHER" id="PTHR45436:SF5">
    <property type="entry name" value="SENSOR HISTIDINE KINASE TRCS"/>
    <property type="match status" value="1"/>
</dbReference>
<keyword evidence="4" id="KW-0597">Phosphoprotein</keyword>
<accession>A0A941B0C1</accession>
<dbReference type="EC" id="2.7.13.3" evidence="3"/>
<keyword evidence="5" id="KW-0808">Transferase</keyword>
<evidence type="ECO:0000256" key="11">
    <source>
        <dbReference type="SAM" id="MobiDB-lite"/>
    </source>
</evidence>
<dbReference type="GO" id="GO:0000155">
    <property type="term" value="F:phosphorelay sensor kinase activity"/>
    <property type="evidence" value="ECO:0007669"/>
    <property type="project" value="InterPro"/>
</dbReference>
<dbReference type="InterPro" id="IPR003594">
    <property type="entry name" value="HATPase_dom"/>
</dbReference>
<dbReference type="GO" id="GO:0005886">
    <property type="term" value="C:plasma membrane"/>
    <property type="evidence" value="ECO:0007669"/>
    <property type="project" value="UniProtKB-SubCell"/>
</dbReference>
<protein>
    <recommendedName>
        <fullName evidence="3">histidine kinase</fullName>
        <ecNumber evidence="3">2.7.13.3</ecNumber>
    </recommendedName>
</protein>
<evidence type="ECO:0000256" key="5">
    <source>
        <dbReference type="ARBA" id="ARBA00022679"/>
    </source>
</evidence>
<dbReference type="InterPro" id="IPR003661">
    <property type="entry name" value="HisK_dim/P_dom"/>
</dbReference>
<dbReference type="InterPro" id="IPR050428">
    <property type="entry name" value="TCS_sensor_his_kinase"/>
</dbReference>
<organism evidence="14 15">
    <name type="scientific">Streptomyces tagetis</name>
    <dbReference type="NCBI Taxonomy" id="2820809"/>
    <lineage>
        <taxon>Bacteria</taxon>
        <taxon>Bacillati</taxon>
        <taxon>Actinomycetota</taxon>
        <taxon>Actinomycetes</taxon>
        <taxon>Kitasatosporales</taxon>
        <taxon>Streptomycetaceae</taxon>
        <taxon>Streptomyces</taxon>
    </lineage>
</organism>
<evidence type="ECO:0000256" key="4">
    <source>
        <dbReference type="ARBA" id="ARBA00022553"/>
    </source>
</evidence>
<dbReference type="Proteomes" id="UP000677875">
    <property type="component" value="Unassembled WGS sequence"/>
</dbReference>
<dbReference type="SUPFAM" id="SSF47384">
    <property type="entry name" value="Homodimeric domain of signal transducing histidine kinase"/>
    <property type="match status" value="1"/>
</dbReference>
<dbReference type="Pfam" id="PF00512">
    <property type="entry name" value="HisKA"/>
    <property type="match status" value="1"/>
</dbReference>
<dbReference type="InterPro" id="IPR005467">
    <property type="entry name" value="His_kinase_dom"/>
</dbReference>
<feature type="compositionally biased region" description="Low complexity" evidence="11">
    <location>
        <begin position="473"/>
        <end position="489"/>
    </location>
</feature>
<dbReference type="CDD" id="cd00082">
    <property type="entry name" value="HisKA"/>
    <property type="match status" value="1"/>
</dbReference>
<keyword evidence="10 12" id="KW-0472">Membrane</keyword>
<dbReference type="PANTHER" id="PTHR45436">
    <property type="entry name" value="SENSOR HISTIDINE KINASE YKOH"/>
    <property type="match status" value="1"/>
</dbReference>
<dbReference type="EMBL" id="JAGPNL010000002">
    <property type="protein sequence ID" value="MBQ0826556.1"/>
    <property type="molecule type" value="Genomic_DNA"/>
</dbReference>
<keyword evidence="6 12" id="KW-0812">Transmembrane</keyword>
<dbReference type="SMART" id="SM00388">
    <property type="entry name" value="HisKA"/>
    <property type="match status" value="1"/>
</dbReference>
<evidence type="ECO:0000256" key="1">
    <source>
        <dbReference type="ARBA" id="ARBA00000085"/>
    </source>
</evidence>
<evidence type="ECO:0000256" key="3">
    <source>
        <dbReference type="ARBA" id="ARBA00012438"/>
    </source>
</evidence>
<reference evidence="14" key="1">
    <citation type="submission" date="2021-04" db="EMBL/GenBank/DDBJ databases">
        <title>Genome seq and assembly of Streptomyces sp. RG38.</title>
        <authorList>
            <person name="Chhetri G."/>
        </authorList>
    </citation>
    <scope>NUCLEOTIDE SEQUENCE</scope>
    <source>
        <strain evidence="14">RG38</strain>
    </source>
</reference>
<evidence type="ECO:0000259" key="13">
    <source>
        <dbReference type="PROSITE" id="PS50109"/>
    </source>
</evidence>
<gene>
    <name evidence="14" type="ORF">J5Y05_08555</name>
</gene>
<name>A0A941B0C1_9ACTN</name>
<evidence type="ECO:0000256" key="9">
    <source>
        <dbReference type="ARBA" id="ARBA00023012"/>
    </source>
</evidence>
<dbReference type="PROSITE" id="PS50109">
    <property type="entry name" value="HIS_KIN"/>
    <property type="match status" value="1"/>
</dbReference>
<evidence type="ECO:0000256" key="8">
    <source>
        <dbReference type="ARBA" id="ARBA00022989"/>
    </source>
</evidence>
<feature type="transmembrane region" description="Helical" evidence="12">
    <location>
        <begin position="171"/>
        <end position="197"/>
    </location>
</feature>
<evidence type="ECO:0000256" key="6">
    <source>
        <dbReference type="ARBA" id="ARBA00022692"/>
    </source>
</evidence>
<dbReference type="RefSeq" id="WP_210869942.1">
    <property type="nucleotide sequence ID" value="NZ_JAGPNL010000002.1"/>
</dbReference>
<comment type="subcellular location">
    <subcellularLocation>
        <location evidence="2">Cell membrane</location>
    </subcellularLocation>
</comment>
<dbReference type="Gene3D" id="1.10.287.130">
    <property type="match status" value="1"/>
</dbReference>
<evidence type="ECO:0000256" key="10">
    <source>
        <dbReference type="ARBA" id="ARBA00023136"/>
    </source>
</evidence>
<evidence type="ECO:0000256" key="12">
    <source>
        <dbReference type="SAM" id="Phobius"/>
    </source>
</evidence>
<keyword evidence="9" id="KW-0902">Two-component regulatory system</keyword>
<sequence length="504" mass="52755">MTTAPRGATAVRRRALVSFLLLAALLLLATGIPLGFNQAMNHAHQAVARQVAEATALAVTAPAGTGGPAGAGWRARADAYVREHRATVVLLDARGRQVYATGPDTGAVDSAAGRAALERALGGRSAVPPDHRFRFGARPLLLAEPVLRDGEPVGAVVTVTPRPPLGPSEGAGVLLLMGVGVAALVGAVCAGAPLARWSLRSVGRPRRADRRLSQDEYAALERAGLGPVELHELSTTGQAVTDHLVTALEAQRGFVADVSHQMRNPLTALLLRVEALEPLVPPEGRRYLESAVAEADRLGRVLDELLALANAMAGDLGTAPIEVRAVVEARAQAWSERAARADVTIVVHGRRAAVRGLPGALDQVLDILLDNAIGFSPPGGRVTVRVRSDETRVYVEVEDEGPGMPDADKGRATDRFWRGRRQPARRQGSGLGLAIASALLSAGDGRLTLEDARPHGLLARAILPRLLPASAVKRPVSAPSGPDGDGPAPTEVTSTARRLPDRPD</sequence>
<comment type="caution">
    <text evidence="14">The sequence shown here is derived from an EMBL/GenBank/DDBJ whole genome shotgun (WGS) entry which is preliminary data.</text>
</comment>
<dbReference type="CDD" id="cd00075">
    <property type="entry name" value="HATPase"/>
    <property type="match status" value="1"/>
</dbReference>
<dbReference type="Pfam" id="PF02518">
    <property type="entry name" value="HATPase_c"/>
    <property type="match status" value="1"/>
</dbReference>
<dbReference type="Gene3D" id="3.30.565.10">
    <property type="entry name" value="Histidine kinase-like ATPase, C-terminal domain"/>
    <property type="match status" value="1"/>
</dbReference>
<evidence type="ECO:0000313" key="15">
    <source>
        <dbReference type="Proteomes" id="UP000677875"/>
    </source>
</evidence>
<dbReference type="InterPro" id="IPR036890">
    <property type="entry name" value="HATPase_C_sf"/>
</dbReference>
<dbReference type="InterPro" id="IPR036097">
    <property type="entry name" value="HisK_dim/P_sf"/>
</dbReference>
<evidence type="ECO:0000256" key="2">
    <source>
        <dbReference type="ARBA" id="ARBA00004236"/>
    </source>
</evidence>